<evidence type="ECO:0000313" key="17">
    <source>
        <dbReference type="Proteomes" id="UP000094296"/>
    </source>
</evidence>
<dbReference type="InterPro" id="IPR000897">
    <property type="entry name" value="SRP54_GTPase_dom"/>
</dbReference>
<reference evidence="16 17" key="1">
    <citation type="submission" date="2016-09" db="EMBL/GenBank/DDBJ databases">
        <title>Draft genome sequence for the type strain of Desulfuribacillus alkaliarsenatis AHT28, an obligately anaerobic, sulfidogenic bacterium isolated from Russian soda lake sediments.</title>
        <authorList>
            <person name="Abin C.A."/>
            <person name="Hollibaugh J.T."/>
        </authorList>
    </citation>
    <scope>NUCLEOTIDE SEQUENCE [LARGE SCALE GENOMIC DNA]</scope>
    <source>
        <strain evidence="16 17">AHT28</strain>
    </source>
</reference>
<accession>A0A1E5G7A2</accession>
<dbReference type="CDD" id="cd17873">
    <property type="entry name" value="FlhF"/>
    <property type="match status" value="1"/>
</dbReference>
<evidence type="ECO:0000259" key="14">
    <source>
        <dbReference type="SMART" id="SM00382"/>
    </source>
</evidence>
<keyword evidence="6" id="KW-0547">Nucleotide-binding</keyword>
<dbReference type="AlphaFoldDB" id="A0A1E5G7A2"/>
<evidence type="ECO:0000256" key="9">
    <source>
        <dbReference type="ARBA" id="ARBA00023134"/>
    </source>
</evidence>
<dbReference type="SMART" id="SM00962">
    <property type="entry name" value="SRP54"/>
    <property type="match status" value="1"/>
</dbReference>
<proteinExistence type="inferred from homology"/>
<evidence type="ECO:0000256" key="2">
    <source>
        <dbReference type="ARBA" id="ARBA00008531"/>
    </source>
</evidence>
<evidence type="ECO:0000256" key="3">
    <source>
        <dbReference type="ARBA" id="ARBA00014919"/>
    </source>
</evidence>
<keyword evidence="7" id="KW-1005">Bacterial flagellum biogenesis</keyword>
<dbReference type="InterPro" id="IPR020006">
    <property type="entry name" value="FlhF"/>
</dbReference>
<keyword evidence="11" id="KW-1006">Bacterial flagellum protein export</keyword>
<sequence>MRVKKYIVDSMPEALLLIRKDLGHDAVILDQKKIKVGGFMGLFSKNKLEVIAAIEPRTKKTIVPPKKEVNNAQVNNVVNTPKKVINTTDKQQSAKINLTNVGEAHNQSHHPNQNEIHNSSLSRESIDFKTTQSQDKMAEELKEIKNLFVKMMCKSDSSEFPENLKDIYKHLVSKDIDEEIANDLVCTLMEKLGSPKHVADAYLYEILENEVTKIIEQYSNPHKNIDSQQIFAFVGPTGVGKTTTIAKLAAYYVLEKKISVGFITADTYRIAAVDQLRTYANILNIPVEIVITHDDMKKAIENLQERDVILIDTAGRNYKKEMHVTELRSLLTIAKPNETFLVHSMTTKQKDMDEITDCFKDIGIDNFIFTKVDETSSYGTILNMLTKHKKSLAILTNGQNVPEDILFIDPRKIAKLIVGGTYE</sequence>
<dbReference type="Proteomes" id="UP000094296">
    <property type="component" value="Unassembled WGS sequence"/>
</dbReference>
<comment type="subcellular location">
    <subcellularLocation>
        <location evidence="1">Cell membrane</location>
        <topology evidence="1">Peripheral membrane protein</topology>
        <orientation evidence="1">Cytoplasmic side</orientation>
    </subcellularLocation>
</comment>
<dbReference type="EMBL" id="MIJE01000001">
    <property type="protein sequence ID" value="OEF98624.1"/>
    <property type="molecule type" value="Genomic_DNA"/>
</dbReference>
<evidence type="ECO:0000256" key="6">
    <source>
        <dbReference type="ARBA" id="ARBA00022741"/>
    </source>
</evidence>
<dbReference type="GO" id="GO:0005886">
    <property type="term" value="C:plasma membrane"/>
    <property type="evidence" value="ECO:0007669"/>
    <property type="project" value="UniProtKB-SubCell"/>
</dbReference>
<evidence type="ECO:0000256" key="13">
    <source>
        <dbReference type="NCBIfam" id="TIGR03499"/>
    </source>
</evidence>
<evidence type="ECO:0000256" key="7">
    <source>
        <dbReference type="ARBA" id="ARBA00022795"/>
    </source>
</evidence>
<evidence type="ECO:0000256" key="12">
    <source>
        <dbReference type="ARBA" id="ARBA00025337"/>
    </source>
</evidence>
<dbReference type="PANTHER" id="PTHR43134">
    <property type="entry name" value="SIGNAL RECOGNITION PARTICLE RECEPTOR SUBUNIT ALPHA"/>
    <property type="match status" value="1"/>
</dbReference>
<comment type="caution">
    <text evidence="16">The sequence shown here is derived from an EMBL/GenBank/DDBJ whole genome shotgun (WGS) entry which is preliminary data.</text>
</comment>
<keyword evidence="16" id="KW-0282">Flagellum</keyword>
<dbReference type="GO" id="GO:0005525">
    <property type="term" value="F:GTP binding"/>
    <property type="evidence" value="ECO:0007669"/>
    <property type="project" value="UniProtKB-UniRule"/>
</dbReference>
<dbReference type="Gene3D" id="3.40.50.300">
    <property type="entry name" value="P-loop containing nucleotide triphosphate hydrolases"/>
    <property type="match status" value="1"/>
</dbReference>
<dbReference type="FunFam" id="3.40.50.300:FF:000695">
    <property type="entry name" value="Flagellar biosynthesis regulator FlhF"/>
    <property type="match status" value="1"/>
</dbReference>
<keyword evidence="16" id="KW-0966">Cell projection</keyword>
<protein>
    <recommendedName>
        <fullName evidence="3 13">Flagellar biosynthesis protein FlhF</fullName>
    </recommendedName>
</protein>
<organism evidence="16 17">
    <name type="scientific">Desulfuribacillus alkaliarsenatis</name>
    <dbReference type="NCBI Taxonomy" id="766136"/>
    <lineage>
        <taxon>Bacteria</taxon>
        <taxon>Bacillati</taxon>
        <taxon>Bacillota</taxon>
        <taxon>Desulfuribacillia</taxon>
        <taxon>Desulfuribacillales</taxon>
        <taxon>Desulfuribacillaceae</taxon>
        <taxon>Desulfuribacillus</taxon>
    </lineage>
</organism>
<evidence type="ECO:0000313" key="16">
    <source>
        <dbReference type="EMBL" id="OEF98624.1"/>
    </source>
</evidence>
<evidence type="ECO:0000256" key="4">
    <source>
        <dbReference type="ARBA" id="ARBA00022448"/>
    </source>
</evidence>
<comment type="similarity">
    <text evidence="2">Belongs to the GTP-binding SRP family.</text>
</comment>
<dbReference type="STRING" id="766136.BHF68_02875"/>
<keyword evidence="8" id="KW-0653">Protein transport</keyword>
<keyword evidence="5" id="KW-1003">Cell membrane</keyword>
<dbReference type="NCBIfam" id="TIGR03499">
    <property type="entry name" value="FlhF"/>
    <property type="match status" value="1"/>
</dbReference>
<dbReference type="PANTHER" id="PTHR43134:SF3">
    <property type="entry name" value="FLAGELLAR BIOSYNTHESIS PROTEIN FLHF"/>
    <property type="match status" value="1"/>
</dbReference>
<dbReference type="GO" id="GO:0003924">
    <property type="term" value="F:GTPase activity"/>
    <property type="evidence" value="ECO:0007669"/>
    <property type="project" value="UniProtKB-UniRule"/>
</dbReference>
<evidence type="ECO:0000256" key="1">
    <source>
        <dbReference type="ARBA" id="ARBA00004413"/>
    </source>
</evidence>
<keyword evidence="16" id="KW-0969">Cilium</keyword>
<dbReference type="Pfam" id="PF00448">
    <property type="entry name" value="SRP54"/>
    <property type="match status" value="1"/>
</dbReference>
<dbReference type="SMART" id="SM00382">
    <property type="entry name" value="AAA"/>
    <property type="match status" value="1"/>
</dbReference>
<gene>
    <name evidence="16" type="ORF">BHF68_02875</name>
</gene>
<evidence type="ECO:0000256" key="11">
    <source>
        <dbReference type="ARBA" id="ARBA00023225"/>
    </source>
</evidence>
<dbReference type="SUPFAM" id="SSF52540">
    <property type="entry name" value="P-loop containing nucleoside triphosphate hydrolases"/>
    <property type="match status" value="1"/>
</dbReference>
<keyword evidence="17" id="KW-1185">Reference proteome</keyword>
<dbReference type="GO" id="GO:0005047">
    <property type="term" value="F:signal recognition particle binding"/>
    <property type="evidence" value="ECO:0007669"/>
    <property type="project" value="TreeGrafter"/>
</dbReference>
<evidence type="ECO:0000256" key="5">
    <source>
        <dbReference type="ARBA" id="ARBA00022475"/>
    </source>
</evidence>
<dbReference type="GO" id="GO:0015031">
    <property type="term" value="P:protein transport"/>
    <property type="evidence" value="ECO:0007669"/>
    <property type="project" value="UniProtKB-KW"/>
</dbReference>
<dbReference type="InterPro" id="IPR047040">
    <property type="entry name" value="FlhF__GTPase_dom"/>
</dbReference>
<evidence type="ECO:0000256" key="10">
    <source>
        <dbReference type="ARBA" id="ARBA00023136"/>
    </source>
</evidence>
<name>A0A1E5G7A2_9FIRM</name>
<dbReference type="InterPro" id="IPR003593">
    <property type="entry name" value="AAA+_ATPase"/>
</dbReference>
<feature type="domain" description="SRP54-type proteins GTP-binding" evidence="15">
    <location>
        <begin position="228"/>
        <end position="419"/>
    </location>
</feature>
<dbReference type="GO" id="GO:0006614">
    <property type="term" value="P:SRP-dependent cotranslational protein targeting to membrane"/>
    <property type="evidence" value="ECO:0007669"/>
    <property type="project" value="UniProtKB-UniRule"/>
</dbReference>
<keyword evidence="10" id="KW-0472">Membrane</keyword>
<evidence type="ECO:0000256" key="8">
    <source>
        <dbReference type="ARBA" id="ARBA00022927"/>
    </source>
</evidence>
<keyword evidence="9" id="KW-0342">GTP-binding</keyword>
<feature type="domain" description="AAA+ ATPase" evidence="14">
    <location>
        <begin position="227"/>
        <end position="356"/>
    </location>
</feature>
<keyword evidence="4" id="KW-0813">Transport</keyword>
<dbReference type="GO" id="GO:0044781">
    <property type="term" value="P:bacterial-type flagellum organization"/>
    <property type="evidence" value="ECO:0007669"/>
    <property type="project" value="UniProtKB-UniRule"/>
</dbReference>
<dbReference type="InterPro" id="IPR027417">
    <property type="entry name" value="P-loop_NTPase"/>
</dbReference>
<comment type="function">
    <text evidence="12">Necessary for flagellar biosynthesis. May be involved in translocation of the flagellum.</text>
</comment>
<dbReference type="OrthoDB" id="9778554at2"/>
<dbReference type="Gene3D" id="1.20.120.1380">
    <property type="entry name" value="Flagellar FlhF biosynthesis protein, N domain"/>
    <property type="match status" value="1"/>
</dbReference>
<evidence type="ECO:0000259" key="15">
    <source>
        <dbReference type="SMART" id="SM00962"/>
    </source>
</evidence>
<dbReference type="RefSeq" id="WP_069642116.1">
    <property type="nucleotide sequence ID" value="NZ_MIJE01000001.1"/>
</dbReference>